<name>A0A2P2CB49_9ZZZZ</name>
<evidence type="ECO:0000256" key="2">
    <source>
        <dbReference type="SAM" id="Phobius"/>
    </source>
</evidence>
<keyword evidence="2" id="KW-0472">Membrane</keyword>
<keyword evidence="2" id="KW-1133">Transmembrane helix</keyword>
<reference evidence="3" key="1">
    <citation type="submission" date="2015-08" db="EMBL/GenBank/DDBJ databases">
        <authorList>
            <person name="Babu N.S."/>
            <person name="Beckwith C.J."/>
            <person name="Beseler K.G."/>
            <person name="Brison A."/>
            <person name="Carone J.V."/>
            <person name="Caskin T.P."/>
            <person name="Diamond M."/>
            <person name="Durham M.E."/>
            <person name="Foxe J.M."/>
            <person name="Go M."/>
            <person name="Henderson B.A."/>
            <person name="Jones I.B."/>
            <person name="McGettigan J.A."/>
            <person name="Micheletti S.J."/>
            <person name="Nasrallah M.E."/>
            <person name="Ortiz D."/>
            <person name="Piller C.R."/>
            <person name="Privatt S.R."/>
            <person name="Schneider S.L."/>
            <person name="Sharp S."/>
            <person name="Smith T.C."/>
            <person name="Stanton J.D."/>
            <person name="Ullery H.E."/>
            <person name="Wilson R.J."/>
            <person name="Serrano M.G."/>
            <person name="Buck G."/>
            <person name="Lee V."/>
            <person name="Wang Y."/>
            <person name="Carvalho R."/>
            <person name="Voegtly L."/>
            <person name="Shi R."/>
            <person name="Duckworth R."/>
            <person name="Johnson A."/>
            <person name="Loviza R."/>
            <person name="Walstead R."/>
            <person name="Shah Z."/>
            <person name="Kiflezghi M."/>
            <person name="Wade K."/>
            <person name="Ball S.L."/>
            <person name="Bradley K.W."/>
            <person name="Asai D.J."/>
            <person name="Bowman C.A."/>
            <person name="Russell D.A."/>
            <person name="Pope W.H."/>
            <person name="Jacobs-Sera D."/>
            <person name="Hendrix R.W."/>
            <person name="Hatfull G.F."/>
        </authorList>
    </citation>
    <scope>NUCLEOTIDE SEQUENCE</scope>
</reference>
<feature type="region of interest" description="Disordered" evidence="1">
    <location>
        <begin position="416"/>
        <end position="439"/>
    </location>
</feature>
<accession>A0A2P2CB49</accession>
<evidence type="ECO:0000313" key="3">
    <source>
        <dbReference type="EMBL" id="CUR59200.1"/>
    </source>
</evidence>
<feature type="transmembrane region" description="Helical" evidence="2">
    <location>
        <begin position="449"/>
        <end position="470"/>
    </location>
</feature>
<organism evidence="3">
    <name type="scientific">metagenome</name>
    <dbReference type="NCBI Taxonomy" id="256318"/>
    <lineage>
        <taxon>unclassified sequences</taxon>
        <taxon>metagenomes</taxon>
    </lineage>
</organism>
<gene>
    <name evidence="3" type="ORF">NOCA2570079</name>
</gene>
<evidence type="ECO:0000256" key="1">
    <source>
        <dbReference type="SAM" id="MobiDB-lite"/>
    </source>
</evidence>
<sequence length="488" mass="49136">MGLRLSPGLRHLVALLAASAFAVPLSMTSGVTPAEGATPAAAAPGAVAQQRLALAPQTKVTICHRTNSRTNPYNQIVVSQSAAISGHADHTGPIFGPGVDTWGDIIAPIRPGLPAGRNWPEGRAILANGCELQPDVGPLPTASIGDLACAGTVPSLDITVTNALEATAPASFTIVVDGAEVETVGPVAPGESETVSLGGAPGGGLDGLEDQTFTVEVRSGDEVLASRVITVDCSPEVPPAPEIDARLVCAGAAAQGTASVTNNATVSVEVTVTVDGSPVGNALVVDPGASATGTVDLSPFEDQTITVRILLDGALAATYVVTPDCVPPQPSARVSVAGQVCPPPTTTVTLANDGDPASRVVFVIRLNGRVVQESAPLYGGDVTTIVGDLSRFEDQTVLVAVRANGELLGRRAVTVNCGRPAPDPGPDTGPGTNPPPATHDVLPDVGTGLSIGVLALALGLLVSGPLLLVSGRTPLSRLPRVRRPNGSR</sequence>
<keyword evidence="2" id="KW-0812">Transmembrane</keyword>
<dbReference type="EMBL" id="CZKA01000053">
    <property type="protein sequence ID" value="CUR59200.1"/>
    <property type="molecule type" value="Genomic_DNA"/>
</dbReference>
<protein>
    <submittedName>
        <fullName evidence="3">Uncharacterized protein</fullName>
    </submittedName>
</protein>
<proteinExistence type="predicted"/>
<feature type="compositionally biased region" description="Pro residues" evidence="1">
    <location>
        <begin position="421"/>
        <end position="437"/>
    </location>
</feature>
<dbReference type="AlphaFoldDB" id="A0A2P2CB49"/>